<name>A0ABU9R3N0_9BURK</name>
<proteinExistence type="predicted"/>
<comment type="caution">
    <text evidence="1">The sequence shown here is derived from an EMBL/GenBank/DDBJ whole genome shotgun (WGS) entry which is preliminary data.</text>
</comment>
<dbReference type="Proteomes" id="UP001481677">
    <property type="component" value="Unassembled WGS sequence"/>
</dbReference>
<accession>A0ABU9R3N0</accession>
<evidence type="ECO:0000313" key="1">
    <source>
        <dbReference type="EMBL" id="MEM5341607.1"/>
    </source>
</evidence>
<dbReference type="RefSeq" id="WP_342959083.1">
    <property type="nucleotide sequence ID" value="NZ_JAZHFZ010000022.1"/>
</dbReference>
<reference evidence="1 2" key="1">
    <citation type="submission" date="2024-01" db="EMBL/GenBank/DDBJ databases">
        <title>The diversity of rhizobia nodulating Mimosa spp. in eleven states of Brazil covering several biomes is determined by host plant, location, and edaphic factors.</title>
        <authorList>
            <person name="Rouws L."/>
            <person name="Barauna A."/>
            <person name="Beukes C."/>
            <person name="De Faria S.M."/>
            <person name="Gross E."/>
            <person name="Dos Reis Junior F.B."/>
            <person name="Simon M."/>
            <person name="Maluk M."/>
            <person name="Odee D.W."/>
            <person name="Kenicer G."/>
            <person name="Young J.P.W."/>
            <person name="Reis V.M."/>
            <person name="Zilli J."/>
            <person name="James E.K."/>
        </authorList>
    </citation>
    <scope>NUCLEOTIDE SEQUENCE [LARGE SCALE GENOMIC DNA]</scope>
    <source>
        <strain evidence="1 2">JPY530</strain>
    </source>
</reference>
<gene>
    <name evidence="1" type="ORF">V4C56_18535</name>
</gene>
<evidence type="ECO:0000313" key="2">
    <source>
        <dbReference type="Proteomes" id="UP001481677"/>
    </source>
</evidence>
<sequence length="176" mass="19823">MTLSALMKKGGLRELATVCATATRATSATKTTDAARTVAGVATVAVANRQRAPSTSTDAWPRHEDSGAPFCPWGPYVTPEVLNDWRHELRRLVAELATVEEWTDERRATFEHYVERQPGLATLRDDIAYFKERLRDAKQGKKRLDTYSSDWLFDRRFCVDCHGGCIGTSKRCSRRT</sequence>
<dbReference type="EMBL" id="JAZHGA010000012">
    <property type="protein sequence ID" value="MEM5341607.1"/>
    <property type="molecule type" value="Genomic_DNA"/>
</dbReference>
<keyword evidence="2" id="KW-1185">Reference proteome</keyword>
<organism evidence="1 2">
    <name type="scientific">Paraburkholderia azotifigens</name>
    <dbReference type="NCBI Taxonomy" id="2057004"/>
    <lineage>
        <taxon>Bacteria</taxon>
        <taxon>Pseudomonadati</taxon>
        <taxon>Pseudomonadota</taxon>
        <taxon>Betaproteobacteria</taxon>
        <taxon>Burkholderiales</taxon>
        <taxon>Burkholderiaceae</taxon>
        <taxon>Paraburkholderia</taxon>
    </lineage>
</organism>
<protein>
    <submittedName>
        <fullName evidence="1">Uncharacterized protein</fullName>
    </submittedName>
</protein>